<evidence type="ECO:0000256" key="1">
    <source>
        <dbReference type="SAM" id="Phobius"/>
    </source>
</evidence>
<keyword evidence="1" id="KW-0472">Membrane</keyword>
<accession>A0A8T2K9I5</accession>
<keyword evidence="1" id="KW-0812">Transmembrane</keyword>
<evidence type="ECO:0000313" key="3">
    <source>
        <dbReference type="Proteomes" id="UP000812440"/>
    </source>
</evidence>
<evidence type="ECO:0000313" key="2">
    <source>
        <dbReference type="EMBL" id="KAG8453268.1"/>
    </source>
</evidence>
<dbReference type="EMBL" id="JAACNH010000001">
    <property type="protein sequence ID" value="KAG8453268.1"/>
    <property type="molecule type" value="Genomic_DNA"/>
</dbReference>
<keyword evidence="1" id="KW-1133">Transmembrane helix</keyword>
<name>A0A8T2K9I5_9PIPI</name>
<gene>
    <name evidence="2" type="ORF">GDO86_000049</name>
</gene>
<keyword evidence="3" id="KW-1185">Reference proteome</keyword>
<dbReference type="Proteomes" id="UP000812440">
    <property type="component" value="Chromosome 1"/>
</dbReference>
<dbReference type="AlphaFoldDB" id="A0A8T2K9I5"/>
<sequence length="80" mass="9406">MCDYRPKRPFVTRCPLRLAPTHYGMCAKGFHNLARQVIKQCFGELTCLYYGLAWLFARCYVLAFIPGYSKQYQFQKINSI</sequence>
<protein>
    <submittedName>
        <fullName evidence="2">Uncharacterized protein</fullName>
    </submittedName>
</protein>
<proteinExistence type="predicted"/>
<reference evidence="2" key="1">
    <citation type="thesis" date="2020" institute="ProQuest LLC" country="789 East Eisenhower Parkway, Ann Arbor, MI, USA">
        <title>Comparative Genomics and Chromosome Evolution.</title>
        <authorList>
            <person name="Mudd A.B."/>
        </authorList>
    </citation>
    <scope>NUCLEOTIDE SEQUENCE</scope>
    <source>
        <strain evidence="2">Female2</strain>
        <tissue evidence="2">Blood</tissue>
    </source>
</reference>
<feature type="transmembrane region" description="Helical" evidence="1">
    <location>
        <begin position="48"/>
        <end position="68"/>
    </location>
</feature>
<comment type="caution">
    <text evidence="2">The sequence shown here is derived from an EMBL/GenBank/DDBJ whole genome shotgun (WGS) entry which is preliminary data.</text>
</comment>
<organism evidence="2 3">
    <name type="scientific">Hymenochirus boettgeri</name>
    <name type="common">Congo dwarf clawed frog</name>
    <dbReference type="NCBI Taxonomy" id="247094"/>
    <lineage>
        <taxon>Eukaryota</taxon>
        <taxon>Metazoa</taxon>
        <taxon>Chordata</taxon>
        <taxon>Craniata</taxon>
        <taxon>Vertebrata</taxon>
        <taxon>Euteleostomi</taxon>
        <taxon>Amphibia</taxon>
        <taxon>Batrachia</taxon>
        <taxon>Anura</taxon>
        <taxon>Pipoidea</taxon>
        <taxon>Pipidae</taxon>
        <taxon>Pipinae</taxon>
        <taxon>Hymenochirus</taxon>
    </lineage>
</organism>